<dbReference type="InterPro" id="IPR028082">
    <property type="entry name" value="Peripla_BP_I"/>
</dbReference>
<keyword evidence="4" id="KW-1185">Reference proteome</keyword>
<accession>A0ABY5VDI4</accession>
<gene>
    <name evidence="3" type="ORF">NQ502_13035</name>
</gene>
<evidence type="ECO:0000256" key="2">
    <source>
        <dbReference type="SAM" id="SignalP"/>
    </source>
</evidence>
<dbReference type="SUPFAM" id="SSF53822">
    <property type="entry name" value="Periplasmic binding protein-like I"/>
    <property type="match status" value="1"/>
</dbReference>
<evidence type="ECO:0000313" key="3">
    <source>
        <dbReference type="EMBL" id="UWP58301.1"/>
    </source>
</evidence>
<feature type="compositionally biased region" description="Basic and acidic residues" evidence="1">
    <location>
        <begin position="34"/>
        <end position="56"/>
    </location>
</feature>
<keyword evidence="2" id="KW-0732">Signal</keyword>
<dbReference type="Gene3D" id="3.40.50.2300">
    <property type="match status" value="2"/>
</dbReference>
<dbReference type="PROSITE" id="PS51257">
    <property type="entry name" value="PROKAR_LIPOPROTEIN"/>
    <property type="match status" value="1"/>
</dbReference>
<feature type="chain" id="PRO_5047508969" evidence="2">
    <location>
        <begin position="22"/>
        <end position="399"/>
    </location>
</feature>
<feature type="region of interest" description="Disordered" evidence="1">
    <location>
        <begin position="27"/>
        <end position="56"/>
    </location>
</feature>
<evidence type="ECO:0000256" key="1">
    <source>
        <dbReference type="SAM" id="MobiDB-lite"/>
    </source>
</evidence>
<organism evidence="3 4">
    <name type="scientific">Ruminococcus gauvreauii</name>
    <dbReference type="NCBI Taxonomy" id="438033"/>
    <lineage>
        <taxon>Bacteria</taxon>
        <taxon>Bacillati</taxon>
        <taxon>Bacillota</taxon>
        <taxon>Clostridia</taxon>
        <taxon>Eubacteriales</taxon>
        <taxon>Oscillospiraceae</taxon>
        <taxon>Ruminococcus</taxon>
    </lineage>
</organism>
<dbReference type="EMBL" id="CP102290">
    <property type="protein sequence ID" value="UWP58301.1"/>
    <property type="molecule type" value="Genomic_DNA"/>
</dbReference>
<proteinExistence type="predicted"/>
<protein>
    <submittedName>
        <fullName evidence="3">Sugar ABC transporter substrate-binding protein</fullName>
    </submittedName>
</protein>
<name>A0ABY5VDI4_9FIRM</name>
<evidence type="ECO:0000313" key="4">
    <source>
        <dbReference type="Proteomes" id="UP001060164"/>
    </source>
</evidence>
<reference evidence="3" key="1">
    <citation type="journal article" date="2022" name="Cell">
        <title>Design, construction, and in vivo augmentation of a complex gut microbiome.</title>
        <authorList>
            <person name="Cheng A.G."/>
            <person name="Ho P.Y."/>
            <person name="Aranda-Diaz A."/>
            <person name="Jain S."/>
            <person name="Yu F.B."/>
            <person name="Meng X."/>
            <person name="Wang M."/>
            <person name="Iakiviak M."/>
            <person name="Nagashima K."/>
            <person name="Zhao A."/>
            <person name="Murugkar P."/>
            <person name="Patil A."/>
            <person name="Atabakhsh K."/>
            <person name="Weakley A."/>
            <person name="Yan J."/>
            <person name="Brumbaugh A.R."/>
            <person name="Higginbottom S."/>
            <person name="Dimas A."/>
            <person name="Shiver A.L."/>
            <person name="Deutschbauer A."/>
            <person name="Neff N."/>
            <person name="Sonnenburg J.L."/>
            <person name="Huang K.C."/>
            <person name="Fischbach M.A."/>
        </authorList>
    </citation>
    <scope>NUCLEOTIDE SEQUENCE</scope>
    <source>
        <strain evidence="3">DSM 19829</strain>
    </source>
</reference>
<dbReference type="Proteomes" id="UP001060164">
    <property type="component" value="Chromosome"/>
</dbReference>
<sequence>MRKTRLLAGMIAIGMFCASLTACGGSSANSGETTKNEEAKTQEEGTAEKASEDAGSKEPMEFNFAFVCWGYSDVLAQGYQSSLQAITDGLMTLEQPIKVNWEWVACTQDENLDVCESLCRKGVDAVITIRLNTAMVDVFNENETLFGCYTVFPDEVEEYAMQSPYWVGTIHEKKVDATIDGLQALLDQGCKEIALMGPAPGNEQHDKMWPIWYEMLEEYPDIIVHEYKGEDRNEAMKNFISLYPNLDGVCDTAGSAGYGEATVAAIRSEGKVGQIAYQTVSVFEDTEAALQDGILIFTADGTHASPTHIFVMLLNRLMGTPLSEKPEIVDWPYVYIESVEDYENYVKYAYDEKYPMIAFQEYEPYFKWLNPEATFEDFYELADTLTLDKIIERHADFIG</sequence>
<feature type="signal peptide" evidence="2">
    <location>
        <begin position="1"/>
        <end position="21"/>
    </location>
</feature>
<dbReference type="RefSeq" id="WP_028529411.1">
    <property type="nucleotide sequence ID" value="NZ_CABLBR010000024.1"/>
</dbReference>